<accession>A0A1E4TVT9</accession>
<reference evidence="2" key="1">
    <citation type="submission" date="2016-05" db="EMBL/GenBank/DDBJ databases">
        <title>Comparative genomics of biotechnologically important yeasts.</title>
        <authorList>
            <consortium name="DOE Joint Genome Institute"/>
            <person name="Riley R."/>
            <person name="Haridas S."/>
            <person name="Wolfe K.H."/>
            <person name="Lopes M.R."/>
            <person name="Hittinger C.T."/>
            <person name="Goker M."/>
            <person name="Salamov A."/>
            <person name="Wisecaver J."/>
            <person name="Long T.M."/>
            <person name="Aerts A.L."/>
            <person name="Barry K."/>
            <person name="Choi C."/>
            <person name="Clum A."/>
            <person name="Coughlan A.Y."/>
            <person name="Deshpande S."/>
            <person name="Douglass A.P."/>
            <person name="Hanson S.J."/>
            <person name="Klenk H.-P."/>
            <person name="Labutti K."/>
            <person name="Lapidus A."/>
            <person name="Lindquist E."/>
            <person name="Lipzen A."/>
            <person name="Meier-Kolthoff J.P."/>
            <person name="Ohm R.A."/>
            <person name="Otillar R.P."/>
            <person name="Pangilinan J."/>
            <person name="Peng Y."/>
            <person name="Rokas A."/>
            <person name="Rosa C.A."/>
            <person name="Scheuner C."/>
            <person name="Sibirny A.A."/>
            <person name="Slot J.C."/>
            <person name="Stielow J.B."/>
            <person name="Sun H."/>
            <person name="Kurtzman C.P."/>
            <person name="Blackwell M."/>
            <person name="Grigoriev I.V."/>
            <person name="Jeffries T.W."/>
        </authorList>
    </citation>
    <scope>NUCLEOTIDE SEQUENCE [LARGE SCALE GENOMIC DNA]</scope>
    <source>
        <strain evidence="2">NRRL Y-2460</strain>
    </source>
</reference>
<evidence type="ECO:0000313" key="1">
    <source>
        <dbReference type="EMBL" id="ODV95903.1"/>
    </source>
</evidence>
<organism evidence="1 2">
    <name type="scientific">Pachysolen tannophilus NRRL Y-2460</name>
    <dbReference type="NCBI Taxonomy" id="669874"/>
    <lineage>
        <taxon>Eukaryota</taxon>
        <taxon>Fungi</taxon>
        <taxon>Dikarya</taxon>
        <taxon>Ascomycota</taxon>
        <taxon>Saccharomycotina</taxon>
        <taxon>Pichiomycetes</taxon>
        <taxon>Pachysolenaceae</taxon>
        <taxon>Pachysolen</taxon>
    </lineage>
</organism>
<keyword evidence="2" id="KW-1185">Reference proteome</keyword>
<sequence length="292" mass="33057">MLSNFHSGSKTASSSVFSRNFQTSARLSGGAAAYSSNANNSRRNSWTPGSFQNDEVEVSADLQELIKKFTSIKDPTYQLVKIFGPAINFTEPSAVGSVSAKDKFKIHDHRKSWFGGSFPTDTDEPVGNESAVKDNSAEKIEKKKSLEDILKKFVIEKIKPNLTLFSDEIFFSPDATNYSYFVGCNKELIKTLPIEAHFFTKAGLIWNHLDNETKQKFYIAAKAHEDQLFCDQLHRRRIKSLQEETSVPEHQNDDFFVNSELEHSNKVVENKPSDDIVTTPKKNYLLKKIQTM</sequence>
<gene>
    <name evidence="1" type="ORF">PACTADRAFT_33105</name>
</gene>
<dbReference type="AlphaFoldDB" id="A0A1E4TVT9"/>
<protein>
    <submittedName>
        <fullName evidence="1">Uncharacterized protein</fullName>
    </submittedName>
</protein>
<dbReference type="EMBL" id="KV454013">
    <property type="protein sequence ID" value="ODV95903.1"/>
    <property type="molecule type" value="Genomic_DNA"/>
</dbReference>
<dbReference type="Proteomes" id="UP000094236">
    <property type="component" value="Unassembled WGS sequence"/>
</dbReference>
<name>A0A1E4TVT9_PACTA</name>
<proteinExistence type="predicted"/>
<evidence type="ECO:0000313" key="2">
    <source>
        <dbReference type="Proteomes" id="UP000094236"/>
    </source>
</evidence>